<accession>A0AAD6N1X3</accession>
<gene>
    <name evidence="1" type="ORF">N7460_012951</name>
</gene>
<dbReference type="AlphaFoldDB" id="A0AAD6N1X3"/>
<comment type="caution">
    <text evidence="1">The sequence shown here is derived from an EMBL/GenBank/DDBJ whole genome shotgun (WGS) entry which is preliminary data.</text>
</comment>
<reference evidence="1" key="1">
    <citation type="journal article" date="2023" name="IMA Fungus">
        <title>Comparative genomic study of the Penicillium genus elucidates a diverse pangenome and 15 lateral gene transfer events.</title>
        <authorList>
            <person name="Petersen C."/>
            <person name="Sorensen T."/>
            <person name="Nielsen M.R."/>
            <person name="Sondergaard T.E."/>
            <person name="Sorensen J.L."/>
            <person name="Fitzpatrick D.A."/>
            <person name="Frisvad J.C."/>
            <person name="Nielsen K.L."/>
        </authorList>
    </citation>
    <scope>NUCLEOTIDE SEQUENCE</scope>
    <source>
        <strain evidence="1">IBT 15450</strain>
    </source>
</reference>
<protein>
    <submittedName>
        <fullName evidence="1">Uncharacterized protein</fullName>
    </submittedName>
</protein>
<proteinExistence type="predicted"/>
<evidence type="ECO:0000313" key="1">
    <source>
        <dbReference type="EMBL" id="KAJ6022556.1"/>
    </source>
</evidence>
<sequence>MAVFMLSQAVTNMHEVVEVAESYEVTKELINNILIGVLLIVPFLGEVDLVADALVGLSRVITLTSDAAVGAITTYANVEDPKMAPTHHSRNTPV</sequence>
<reference evidence="1" key="2">
    <citation type="submission" date="2023-01" db="EMBL/GenBank/DDBJ databases">
        <authorList>
            <person name="Petersen C."/>
        </authorList>
    </citation>
    <scope>NUCLEOTIDE SEQUENCE</scope>
    <source>
        <strain evidence="1">IBT 15450</strain>
    </source>
</reference>
<evidence type="ECO:0000313" key="2">
    <source>
        <dbReference type="Proteomes" id="UP001219568"/>
    </source>
</evidence>
<dbReference type="EMBL" id="JAQJZL010000016">
    <property type="protein sequence ID" value="KAJ6022556.1"/>
    <property type="molecule type" value="Genomic_DNA"/>
</dbReference>
<dbReference type="Proteomes" id="UP001219568">
    <property type="component" value="Unassembled WGS sequence"/>
</dbReference>
<keyword evidence="2" id="KW-1185">Reference proteome</keyword>
<name>A0AAD6N1X3_PENCN</name>
<organism evidence="1 2">
    <name type="scientific">Penicillium canescens</name>
    <dbReference type="NCBI Taxonomy" id="5083"/>
    <lineage>
        <taxon>Eukaryota</taxon>
        <taxon>Fungi</taxon>
        <taxon>Dikarya</taxon>
        <taxon>Ascomycota</taxon>
        <taxon>Pezizomycotina</taxon>
        <taxon>Eurotiomycetes</taxon>
        <taxon>Eurotiomycetidae</taxon>
        <taxon>Eurotiales</taxon>
        <taxon>Aspergillaceae</taxon>
        <taxon>Penicillium</taxon>
    </lineage>
</organism>